<organism evidence="1">
    <name type="scientific">mine drainage metagenome</name>
    <dbReference type="NCBI Taxonomy" id="410659"/>
    <lineage>
        <taxon>unclassified sequences</taxon>
        <taxon>metagenomes</taxon>
        <taxon>ecological metagenomes</taxon>
    </lineage>
</organism>
<reference evidence="1" key="2">
    <citation type="journal article" date="2014" name="ISME J.">
        <title>Microbial stratification in low pH oxic and suboxic macroscopic growths along an acid mine drainage.</title>
        <authorList>
            <person name="Mendez-Garcia C."/>
            <person name="Mesa V."/>
            <person name="Sprenger R.R."/>
            <person name="Richter M."/>
            <person name="Diez M.S."/>
            <person name="Solano J."/>
            <person name="Bargiela R."/>
            <person name="Golyshina O.V."/>
            <person name="Manteca A."/>
            <person name="Ramos J.L."/>
            <person name="Gallego J.R."/>
            <person name="Llorente I."/>
            <person name="Martins Dos Santos V.A."/>
            <person name="Jensen O.N."/>
            <person name="Pelaez A.I."/>
            <person name="Sanchez J."/>
            <person name="Ferrer M."/>
        </authorList>
    </citation>
    <scope>NUCLEOTIDE SEQUENCE</scope>
</reference>
<proteinExistence type="predicted"/>
<reference evidence="1" key="1">
    <citation type="submission" date="2013-08" db="EMBL/GenBank/DDBJ databases">
        <authorList>
            <person name="Mendez C."/>
            <person name="Richter M."/>
            <person name="Ferrer M."/>
            <person name="Sanchez J."/>
        </authorList>
    </citation>
    <scope>NUCLEOTIDE SEQUENCE</scope>
</reference>
<accession>T1BV71</accession>
<dbReference type="EMBL" id="AUZX01003961">
    <property type="protein sequence ID" value="EQD72478.1"/>
    <property type="molecule type" value="Genomic_DNA"/>
</dbReference>
<evidence type="ECO:0000313" key="1">
    <source>
        <dbReference type="EMBL" id="EQD72478.1"/>
    </source>
</evidence>
<dbReference type="AlphaFoldDB" id="T1BV71"/>
<sequence length="45" mass="5155">MISAITNRDHLAFMVFTGKFDGRLIVRFMQRLLKQAAGKLYLLVA</sequence>
<comment type="caution">
    <text evidence="1">The sequence shown here is derived from an EMBL/GenBank/DDBJ whole genome shotgun (WGS) entry which is preliminary data.</text>
</comment>
<name>T1BV71_9ZZZZ</name>
<gene>
    <name evidence="1" type="ORF">B1A_05436</name>
</gene>
<evidence type="ECO:0008006" key="2">
    <source>
        <dbReference type="Google" id="ProtNLM"/>
    </source>
</evidence>
<protein>
    <recommendedName>
        <fullName evidence="2">Transposase</fullName>
    </recommendedName>
</protein>
<feature type="non-terminal residue" evidence="1">
    <location>
        <position position="45"/>
    </location>
</feature>